<sequence length="404" mass="46394">MAERPPESSEWPTRVDIPEQDDRESSPDPAETNEHDNAPISDAMAKQIRGMISQEIAKAQEAAIPYYTERLRAFATSKCPEDRWVNFAINLLRDRAKSWWNWTLSSKTPEIARSMTWKEFKELLFQNFAPEAELNKIRRDFLGTHQTTESVHDFNMTFLDRAHFLPEYANDERLLMKHYVDMLRKDIRQFISARDWKNMDQLMNAALEREQETKKEEEIPPKRKMEQASSSRKKVKPNEAYPSTGGRSFPQCANCKRYHPGECRAGSRTCYRCGEPGHISKDCPKPVQVCRKCYDPNHTTESCPKSIPPPRQQEPRRNTDRRGAPSSSRPSGTPSLPANCEIEIDDEKYPINLIPIPMGELDVVIGMDWLGMNEAIIVCRHKLVRLRTPSGGETIIYGTKVANG</sequence>
<feature type="region of interest" description="Disordered" evidence="2">
    <location>
        <begin position="1"/>
        <end position="40"/>
    </location>
</feature>
<dbReference type="InterPro" id="IPR036875">
    <property type="entry name" value="Znf_CCHC_sf"/>
</dbReference>
<dbReference type="InterPro" id="IPR021109">
    <property type="entry name" value="Peptidase_aspartic_dom_sf"/>
</dbReference>
<dbReference type="EMBL" id="PKPP01003422">
    <property type="protein sequence ID" value="PWA69518.1"/>
    <property type="molecule type" value="Genomic_DNA"/>
</dbReference>
<dbReference type="OrthoDB" id="1746839at2759"/>
<dbReference type="Gene3D" id="4.10.60.10">
    <property type="entry name" value="Zinc finger, CCHC-type"/>
    <property type="match status" value="1"/>
</dbReference>
<dbReference type="Gene3D" id="2.40.70.10">
    <property type="entry name" value="Acid Proteases"/>
    <property type="match status" value="1"/>
</dbReference>
<evidence type="ECO:0000256" key="1">
    <source>
        <dbReference type="PROSITE-ProRule" id="PRU00047"/>
    </source>
</evidence>
<dbReference type="Pfam" id="PF08284">
    <property type="entry name" value="RVP_2"/>
    <property type="match status" value="1"/>
</dbReference>
<feature type="compositionally biased region" description="Low complexity" evidence="2">
    <location>
        <begin position="325"/>
        <end position="337"/>
    </location>
</feature>
<keyword evidence="1" id="KW-0863">Zinc-finger</keyword>
<evidence type="ECO:0000256" key="2">
    <source>
        <dbReference type="SAM" id="MobiDB-lite"/>
    </source>
</evidence>
<proteinExistence type="predicted"/>
<dbReference type="GO" id="GO:0003964">
    <property type="term" value="F:RNA-directed DNA polymerase activity"/>
    <property type="evidence" value="ECO:0007669"/>
    <property type="project" value="UniProtKB-KW"/>
</dbReference>
<keyword evidence="4" id="KW-0808">Transferase</keyword>
<dbReference type="Proteomes" id="UP000245207">
    <property type="component" value="Unassembled WGS sequence"/>
</dbReference>
<dbReference type="SUPFAM" id="SSF57756">
    <property type="entry name" value="Retrovirus zinc finger-like domains"/>
    <property type="match status" value="1"/>
</dbReference>
<feature type="region of interest" description="Disordered" evidence="2">
    <location>
        <begin position="297"/>
        <end position="338"/>
    </location>
</feature>
<protein>
    <submittedName>
        <fullName evidence="4">Reverse transcriptase domain-containing protein</fullName>
    </submittedName>
</protein>
<accession>A0A2U1N7P1</accession>
<reference evidence="4 5" key="1">
    <citation type="journal article" date="2018" name="Mol. Plant">
        <title>The genome of Artemisia annua provides insight into the evolution of Asteraceae family and artemisinin biosynthesis.</title>
        <authorList>
            <person name="Shen Q."/>
            <person name="Zhang L."/>
            <person name="Liao Z."/>
            <person name="Wang S."/>
            <person name="Yan T."/>
            <person name="Shi P."/>
            <person name="Liu M."/>
            <person name="Fu X."/>
            <person name="Pan Q."/>
            <person name="Wang Y."/>
            <person name="Lv Z."/>
            <person name="Lu X."/>
            <person name="Zhang F."/>
            <person name="Jiang W."/>
            <person name="Ma Y."/>
            <person name="Chen M."/>
            <person name="Hao X."/>
            <person name="Li L."/>
            <person name="Tang Y."/>
            <person name="Lv G."/>
            <person name="Zhou Y."/>
            <person name="Sun X."/>
            <person name="Brodelius P.E."/>
            <person name="Rose J.K.C."/>
            <person name="Tang K."/>
        </authorList>
    </citation>
    <scope>NUCLEOTIDE SEQUENCE [LARGE SCALE GENOMIC DNA]</scope>
    <source>
        <strain evidence="5">cv. Huhao1</strain>
        <tissue evidence="4">Leaf</tissue>
    </source>
</reference>
<dbReference type="SMART" id="SM00343">
    <property type="entry name" value="ZnF_C2HC"/>
    <property type="match status" value="2"/>
</dbReference>
<dbReference type="GO" id="GO:0008270">
    <property type="term" value="F:zinc ion binding"/>
    <property type="evidence" value="ECO:0007669"/>
    <property type="project" value="UniProtKB-KW"/>
</dbReference>
<feature type="compositionally biased region" description="Basic and acidic residues" evidence="2">
    <location>
        <begin position="313"/>
        <end position="323"/>
    </location>
</feature>
<dbReference type="PROSITE" id="PS50158">
    <property type="entry name" value="ZF_CCHC"/>
    <property type="match status" value="1"/>
</dbReference>
<feature type="compositionally biased region" description="Basic and acidic residues" evidence="2">
    <location>
        <begin position="209"/>
        <end position="226"/>
    </location>
</feature>
<dbReference type="PANTHER" id="PTHR15503:SF42">
    <property type="entry name" value="ZINC FINGER, CCHC-TYPE, RETROTRANSPOSON GAG DOMAIN, ASPARTIC PEPTIDASE DOMAIN PROTEIN-RELATED"/>
    <property type="match status" value="1"/>
</dbReference>
<evidence type="ECO:0000313" key="4">
    <source>
        <dbReference type="EMBL" id="PWA69518.1"/>
    </source>
</evidence>
<keyword evidence="5" id="KW-1185">Reference proteome</keyword>
<evidence type="ECO:0000313" key="5">
    <source>
        <dbReference type="Proteomes" id="UP000245207"/>
    </source>
</evidence>
<organism evidence="4 5">
    <name type="scientific">Artemisia annua</name>
    <name type="common">Sweet wormwood</name>
    <dbReference type="NCBI Taxonomy" id="35608"/>
    <lineage>
        <taxon>Eukaryota</taxon>
        <taxon>Viridiplantae</taxon>
        <taxon>Streptophyta</taxon>
        <taxon>Embryophyta</taxon>
        <taxon>Tracheophyta</taxon>
        <taxon>Spermatophyta</taxon>
        <taxon>Magnoliopsida</taxon>
        <taxon>eudicotyledons</taxon>
        <taxon>Gunneridae</taxon>
        <taxon>Pentapetalae</taxon>
        <taxon>asterids</taxon>
        <taxon>campanulids</taxon>
        <taxon>Asterales</taxon>
        <taxon>Asteraceae</taxon>
        <taxon>Asteroideae</taxon>
        <taxon>Anthemideae</taxon>
        <taxon>Artemisiinae</taxon>
        <taxon>Artemisia</taxon>
    </lineage>
</organism>
<dbReference type="Pfam" id="PF00098">
    <property type="entry name" value="zf-CCHC"/>
    <property type="match status" value="1"/>
</dbReference>
<gene>
    <name evidence="4" type="ORF">CTI12_AA299020</name>
</gene>
<keyword evidence="4" id="KW-0548">Nucleotidyltransferase</keyword>
<name>A0A2U1N7P1_ARTAN</name>
<keyword evidence="1" id="KW-0862">Zinc</keyword>
<comment type="caution">
    <text evidence="4">The sequence shown here is derived from an EMBL/GenBank/DDBJ whole genome shotgun (WGS) entry which is preliminary data.</text>
</comment>
<keyword evidence="4" id="KW-0695">RNA-directed DNA polymerase</keyword>
<dbReference type="Pfam" id="PF03732">
    <property type="entry name" value="Retrotrans_gag"/>
    <property type="match status" value="1"/>
</dbReference>
<dbReference type="InterPro" id="IPR001878">
    <property type="entry name" value="Znf_CCHC"/>
</dbReference>
<feature type="domain" description="CCHC-type" evidence="3">
    <location>
        <begin position="270"/>
        <end position="285"/>
    </location>
</feature>
<dbReference type="PANTHER" id="PTHR15503">
    <property type="entry name" value="LDOC1 RELATED"/>
    <property type="match status" value="1"/>
</dbReference>
<dbReference type="AlphaFoldDB" id="A0A2U1N7P1"/>
<dbReference type="InterPro" id="IPR005162">
    <property type="entry name" value="Retrotrans_gag_dom"/>
</dbReference>
<feature type="region of interest" description="Disordered" evidence="2">
    <location>
        <begin position="209"/>
        <end position="246"/>
    </location>
</feature>
<evidence type="ECO:0000259" key="3">
    <source>
        <dbReference type="PROSITE" id="PS50158"/>
    </source>
</evidence>
<dbReference type="InterPro" id="IPR032567">
    <property type="entry name" value="RTL1-rel"/>
</dbReference>
<dbReference type="GO" id="GO:0003676">
    <property type="term" value="F:nucleic acid binding"/>
    <property type="evidence" value="ECO:0007669"/>
    <property type="project" value="InterPro"/>
</dbReference>
<keyword evidence="1" id="KW-0479">Metal-binding</keyword>